<feature type="chain" id="PRO_5046647636" evidence="6">
    <location>
        <begin position="18"/>
        <end position="521"/>
    </location>
</feature>
<feature type="domain" description="Sulfatase N-terminal" evidence="7">
    <location>
        <begin position="25"/>
        <end position="350"/>
    </location>
</feature>
<evidence type="ECO:0000256" key="6">
    <source>
        <dbReference type="SAM" id="SignalP"/>
    </source>
</evidence>
<dbReference type="InterPro" id="IPR050738">
    <property type="entry name" value="Sulfatase"/>
</dbReference>
<dbReference type="Gene3D" id="3.30.1120.10">
    <property type="match status" value="1"/>
</dbReference>
<dbReference type="InterPro" id="IPR024607">
    <property type="entry name" value="Sulfatase_CS"/>
</dbReference>
<name>A0ABN7RRI0_OIKDI</name>
<dbReference type="InterPro" id="IPR017850">
    <property type="entry name" value="Alkaline_phosphatase_core_sf"/>
</dbReference>
<dbReference type="EMBL" id="OU015568">
    <property type="protein sequence ID" value="CAG5084165.1"/>
    <property type="molecule type" value="Genomic_DNA"/>
</dbReference>
<dbReference type="Pfam" id="PF14707">
    <property type="entry name" value="Sulfatase_C"/>
    <property type="match status" value="1"/>
</dbReference>
<keyword evidence="9" id="KW-1185">Reference proteome</keyword>
<dbReference type="PANTHER" id="PTHR42693:SF47">
    <property type="entry name" value="N-ACETYLGALACTOSAMINE-6-SULFATASE"/>
    <property type="match status" value="1"/>
</dbReference>
<keyword evidence="3" id="KW-0479">Metal-binding</keyword>
<keyword evidence="5" id="KW-0106">Calcium</keyword>
<evidence type="ECO:0000256" key="1">
    <source>
        <dbReference type="ARBA" id="ARBA00001913"/>
    </source>
</evidence>
<keyword evidence="4" id="KW-0378">Hydrolase</keyword>
<evidence type="ECO:0000256" key="3">
    <source>
        <dbReference type="ARBA" id="ARBA00022723"/>
    </source>
</evidence>
<dbReference type="Pfam" id="PF00884">
    <property type="entry name" value="Sulfatase"/>
    <property type="match status" value="1"/>
</dbReference>
<dbReference type="PROSITE" id="PS00149">
    <property type="entry name" value="SULFATASE_2"/>
    <property type="match status" value="1"/>
</dbReference>
<evidence type="ECO:0000256" key="2">
    <source>
        <dbReference type="ARBA" id="ARBA00008779"/>
    </source>
</evidence>
<comment type="cofactor">
    <cofactor evidence="1">
        <name>Ca(2+)</name>
        <dbReference type="ChEBI" id="CHEBI:29108"/>
    </cofactor>
</comment>
<dbReference type="InterPro" id="IPR000917">
    <property type="entry name" value="Sulfatase_N"/>
</dbReference>
<proteinExistence type="inferred from homology"/>
<keyword evidence="6" id="KW-0732">Signal</keyword>
<organism evidence="8 9">
    <name type="scientific">Oikopleura dioica</name>
    <name type="common">Tunicate</name>
    <dbReference type="NCBI Taxonomy" id="34765"/>
    <lineage>
        <taxon>Eukaryota</taxon>
        <taxon>Metazoa</taxon>
        <taxon>Chordata</taxon>
        <taxon>Tunicata</taxon>
        <taxon>Appendicularia</taxon>
        <taxon>Copelata</taxon>
        <taxon>Oikopleuridae</taxon>
        <taxon>Oikopleura</taxon>
    </lineage>
</organism>
<dbReference type="Proteomes" id="UP001158576">
    <property type="component" value="Chromosome PAR"/>
</dbReference>
<dbReference type="Gene3D" id="3.40.720.10">
    <property type="entry name" value="Alkaline Phosphatase, subunit A"/>
    <property type="match status" value="1"/>
</dbReference>
<comment type="similarity">
    <text evidence="2">Belongs to the sulfatase family.</text>
</comment>
<feature type="signal peptide" evidence="6">
    <location>
        <begin position="1"/>
        <end position="17"/>
    </location>
</feature>
<evidence type="ECO:0000259" key="7">
    <source>
        <dbReference type="Pfam" id="PF00884"/>
    </source>
</evidence>
<sequence length="521" mass="58201">MRLWGVMGLILGGSVEASLNRKTRPNIIYMLMDDMGWGDLGVNGNLHRETPNIDELARSGVVFTDFYSAAPLCSPSRASLLTGRLPVRNGFYTDNAKMRNGYTPQNIVGGIADEEILLSELLQKSGYRTGLVGKWHLGHREQYLPLKHGFDYWFGAPNCHFGPYDDKHTPNIPVFENEDMIGRYYEEIPIDRNRGRSNFTNNLRDKAFEFIQKSVDDQQPFFLFFTPDSSHAPVYSSLAFAGQSRRGKIGEAIMELDWTVGNIMELVKSLGIIEETIIVFSSDNGGACVGPVEQCGSNGPLLCCKQTTFDGGMRVPGILSWPGTVEPNQVNNDVSGLMDLFTTGLHLAGVPVPEDRIIDGKNLLDLVKLKNHRKPRDSTTGTHFFYRGDTLGAVRHGDYKMHVYTWSGATTSSQWHFCRGQNVPNVTTEAQTDHSMAPVIYNIGQDPSEKLPLPVKSAEYQQQRPIIEKIIAEHQKSLVLGKPQLNYCDDSVMHWAPPGCEKLGKCLPIPPSNYAKCYWDH</sequence>
<evidence type="ECO:0000313" key="9">
    <source>
        <dbReference type="Proteomes" id="UP001158576"/>
    </source>
</evidence>
<evidence type="ECO:0000313" key="8">
    <source>
        <dbReference type="EMBL" id="CAG5084165.1"/>
    </source>
</evidence>
<protein>
    <submittedName>
        <fullName evidence="8">Oidioi.mRNA.OKI2018_I69.PAR.g10567.t1.cds</fullName>
    </submittedName>
</protein>
<gene>
    <name evidence="8" type="ORF">OKIOD_LOCUS2125</name>
</gene>
<dbReference type="SUPFAM" id="SSF53649">
    <property type="entry name" value="Alkaline phosphatase-like"/>
    <property type="match status" value="1"/>
</dbReference>
<dbReference type="PROSITE" id="PS00523">
    <property type="entry name" value="SULFATASE_1"/>
    <property type="match status" value="1"/>
</dbReference>
<accession>A0ABN7RRI0</accession>
<dbReference type="PANTHER" id="PTHR42693">
    <property type="entry name" value="ARYLSULFATASE FAMILY MEMBER"/>
    <property type="match status" value="1"/>
</dbReference>
<evidence type="ECO:0000256" key="4">
    <source>
        <dbReference type="ARBA" id="ARBA00022801"/>
    </source>
</evidence>
<evidence type="ECO:0000256" key="5">
    <source>
        <dbReference type="ARBA" id="ARBA00022837"/>
    </source>
</evidence>
<reference evidence="8 9" key="1">
    <citation type="submission" date="2021-04" db="EMBL/GenBank/DDBJ databases">
        <authorList>
            <person name="Bliznina A."/>
        </authorList>
    </citation>
    <scope>NUCLEOTIDE SEQUENCE [LARGE SCALE GENOMIC DNA]</scope>
</reference>